<organism evidence="2 3">
    <name type="scientific">Massilia jejuensis</name>
    <dbReference type="NCBI Taxonomy" id="648894"/>
    <lineage>
        <taxon>Bacteria</taxon>
        <taxon>Pseudomonadati</taxon>
        <taxon>Pseudomonadota</taxon>
        <taxon>Betaproteobacteria</taxon>
        <taxon>Burkholderiales</taxon>
        <taxon>Oxalobacteraceae</taxon>
        <taxon>Telluria group</taxon>
        <taxon>Massilia</taxon>
    </lineage>
</organism>
<protein>
    <submittedName>
        <fullName evidence="2">DUF3616 domain-containing protein</fullName>
    </submittedName>
</protein>
<evidence type="ECO:0000313" key="2">
    <source>
        <dbReference type="EMBL" id="MFC5511674.1"/>
    </source>
</evidence>
<feature type="domain" description="DUF3616" evidence="1">
    <location>
        <begin position="28"/>
        <end position="372"/>
    </location>
</feature>
<sequence length="384" mass="42215">MHPTNIVLLQFHAEHDNLTHDKELRDGLSVVLRMGRTLWLANDETVSLERLTLEETDSTGRTSFTRDHRQYRLHDFLRLPLPPHGETPADINEVDIEGLACDSKYLWLTGSHSLRRKQPRHDDSVKKAHKRLCSVSADGNRYLIARIPFVEDDEQPGTSTLIRETGRKGRMRTAAMLRGDEHGNELTILLAADPHFGPFLAIPGKDNGFDIEGIAVVGKNLLLGLRGPVLRGWAAIVEIAPVDDAEAGWLRLGPVDADGQLLRKHFLDLGGLGIRDLCVQGDDLLILAGPTMALDGPVYVYRWVGGALAQRDAVVSADRLERVLALPYGAGVDHPEGIALFHDKSGASDELMVVYDAASPGRQIGESTVLADVFALPRSKKRKG</sequence>
<gene>
    <name evidence="2" type="ORF">ACFPOU_11125</name>
</gene>
<dbReference type="EMBL" id="JBHSMS010000036">
    <property type="protein sequence ID" value="MFC5511674.1"/>
    <property type="molecule type" value="Genomic_DNA"/>
</dbReference>
<name>A0ABW0PMF3_9BURK</name>
<evidence type="ECO:0000313" key="3">
    <source>
        <dbReference type="Proteomes" id="UP001596031"/>
    </source>
</evidence>
<reference evidence="3" key="1">
    <citation type="journal article" date="2019" name="Int. J. Syst. Evol. Microbiol.">
        <title>The Global Catalogue of Microorganisms (GCM) 10K type strain sequencing project: providing services to taxonomists for standard genome sequencing and annotation.</title>
        <authorList>
            <consortium name="The Broad Institute Genomics Platform"/>
            <consortium name="The Broad Institute Genome Sequencing Center for Infectious Disease"/>
            <person name="Wu L."/>
            <person name="Ma J."/>
        </authorList>
    </citation>
    <scope>NUCLEOTIDE SEQUENCE [LARGE SCALE GENOMIC DNA]</scope>
    <source>
        <strain evidence="3">CCUG 38813</strain>
    </source>
</reference>
<dbReference type="Pfam" id="PF12275">
    <property type="entry name" value="DUF3616"/>
    <property type="match status" value="1"/>
</dbReference>
<proteinExistence type="predicted"/>
<comment type="caution">
    <text evidence="2">The sequence shown here is derived from an EMBL/GenBank/DDBJ whole genome shotgun (WGS) entry which is preliminary data.</text>
</comment>
<dbReference type="Proteomes" id="UP001596031">
    <property type="component" value="Unassembled WGS sequence"/>
</dbReference>
<accession>A0ABW0PMF3</accession>
<evidence type="ECO:0000259" key="1">
    <source>
        <dbReference type="Pfam" id="PF12275"/>
    </source>
</evidence>
<dbReference type="RefSeq" id="WP_379720765.1">
    <property type="nucleotide sequence ID" value="NZ_JBHSMS010000036.1"/>
</dbReference>
<keyword evidence="3" id="KW-1185">Reference proteome</keyword>
<dbReference type="InterPro" id="IPR022060">
    <property type="entry name" value="DUF3616"/>
</dbReference>